<dbReference type="InterPro" id="IPR006600">
    <property type="entry name" value="HTH_CenpB_DNA-bd_dom"/>
</dbReference>
<dbReference type="GO" id="GO:0003677">
    <property type="term" value="F:DNA binding"/>
    <property type="evidence" value="ECO:0007669"/>
    <property type="project" value="UniProtKB-KW"/>
</dbReference>
<dbReference type="PROSITE" id="PS51253">
    <property type="entry name" value="HTH_CENPB"/>
    <property type="match status" value="1"/>
</dbReference>
<dbReference type="AlphaFoldDB" id="G4YQA5"/>
<proteinExistence type="predicted"/>
<evidence type="ECO:0000256" key="1">
    <source>
        <dbReference type="ARBA" id="ARBA00023125"/>
    </source>
</evidence>
<dbReference type="SUPFAM" id="SSF46689">
    <property type="entry name" value="Homeodomain-like"/>
    <property type="match status" value="1"/>
</dbReference>
<dbReference type="InterPro" id="IPR009057">
    <property type="entry name" value="Homeodomain-like_sf"/>
</dbReference>
<dbReference type="Proteomes" id="UP000002640">
    <property type="component" value="Unassembled WGS sequence"/>
</dbReference>
<dbReference type="Pfam" id="PF03221">
    <property type="entry name" value="HTH_Tnp_Tc5"/>
    <property type="match status" value="1"/>
</dbReference>
<dbReference type="GeneID" id="20644940"/>
<dbReference type="KEGG" id="psoj:PHYSODRAFT_323329"/>
<organism evidence="3 4">
    <name type="scientific">Phytophthora sojae (strain P6497)</name>
    <name type="common">Soybean stem and root rot agent</name>
    <name type="synonym">Phytophthora megasperma f. sp. glycines</name>
    <dbReference type="NCBI Taxonomy" id="1094619"/>
    <lineage>
        <taxon>Eukaryota</taxon>
        <taxon>Sar</taxon>
        <taxon>Stramenopiles</taxon>
        <taxon>Oomycota</taxon>
        <taxon>Peronosporomycetes</taxon>
        <taxon>Peronosporales</taxon>
        <taxon>Peronosporaceae</taxon>
        <taxon>Phytophthora</taxon>
    </lineage>
</organism>
<dbReference type="RefSeq" id="XP_009517146.1">
    <property type="nucleotide sequence ID" value="XM_009518851.1"/>
</dbReference>
<protein>
    <recommendedName>
        <fullName evidence="2">HTH CENPB-type domain-containing protein</fullName>
    </recommendedName>
</protein>
<dbReference type="EMBL" id="JH159151">
    <property type="protein sequence ID" value="EGZ29871.1"/>
    <property type="molecule type" value="Genomic_DNA"/>
</dbReference>
<sequence>MGGQGRGRRLTDRERLEIAEFARLHPQVKHVELAAAYRVNESTIRKWRRKSNVTKTERARQFDVQLYEWICAARSRGVKLRPIQVRDKARALAANFEHMENFKASSGWYYRYCGRFNLTLNASVATVQDGDRANSTSRNGAGSGGERLEKSCQAAIAQFLHHHAALLTRASRMRFIKHLADGPEELKAFTRMTTDARVQYAKSFAGDSKTLADIGARQLCSQTLG</sequence>
<accession>G4YQA5</accession>
<dbReference type="InParanoid" id="G4YQA5"/>
<name>G4YQA5_PHYSP</name>
<dbReference type="SMART" id="SM00674">
    <property type="entry name" value="CENPB"/>
    <property type="match status" value="1"/>
</dbReference>
<evidence type="ECO:0000313" key="3">
    <source>
        <dbReference type="EMBL" id="EGZ29871.1"/>
    </source>
</evidence>
<keyword evidence="1" id="KW-0238">DNA-binding</keyword>
<dbReference type="PANTHER" id="PTHR19303:SF57">
    <property type="entry name" value="HTH CENPB-TYPE DOMAIN-CONTAINING PROTEIN"/>
    <property type="match status" value="1"/>
</dbReference>
<evidence type="ECO:0000313" key="4">
    <source>
        <dbReference type="Proteomes" id="UP000002640"/>
    </source>
</evidence>
<dbReference type="GO" id="GO:0005634">
    <property type="term" value="C:nucleus"/>
    <property type="evidence" value="ECO:0007669"/>
    <property type="project" value="TreeGrafter"/>
</dbReference>
<evidence type="ECO:0000259" key="2">
    <source>
        <dbReference type="PROSITE" id="PS51253"/>
    </source>
</evidence>
<feature type="domain" description="HTH CENPB-type" evidence="2">
    <location>
        <begin position="50"/>
        <end position="122"/>
    </location>
</feature>
<dbReference type="Gene3D" id="1.10.10.60">
    <property type="entry name" value="Homeodomain-like"/>
    <property type="match status" value="2"/>
</dbReference>
<dbReference type="SMR" id="G4YQA5"/>
<reference evidence="3 4" key="1">
    <citation type="journal article" date="2006" name="Science">
        <title>Phytophthora genome sequences uncover evolutionary origins and mechanisms of pathogenesis.</title>
        <authorList>
            <person name="Tyler B.M."/>
            <person name="Tripathy S."/>
            <person name="Zhang X."/>
            <person name="Dehal P."/>
            <person name="Jiang R.H."/>
            <person name="Aerts A."/>
            <person name="Arredondo F.D."/>
            <person name="Baxter L."/>
            <person name="Bensasson D."/>
            <person name="Beynon J.L."/>
            <person name="Chapman J."/>
            <person name="Damasceno C.M."/>
            <person name="Dorrance A.E."/>
            <person name="Dou D."/>
            <person name="Dickerman A.W."/>
            <person name="Dubchak I.L."/>
            <person name="Garbelotto M."/>
            <person name="Gijzen M."/>
            <person name="Gordon S.G."/>
            <person name="Govers F."/>
            <person name="Grunwald N.J."/>
            <person name="Huang W."/>
            <person name="Ivors K.L."/>
            <person name="Jones R.W."/>
            <person name="Kamoun S."/>
            <person name="Krampis K."/>
            <person name="Lamour K.H."/>
            <person name="Lee M.K."/>
            <person name="McDonald W.H."/>
            <person name="Medina M."/>
            <person name="Meijer H.J."/>
            <person name="Nordberg E.K."/>
            <person name="Maclean D.J."/>
            <person name="Ospina-Giraldo M.D."/>
            <person name="Morris P.F."/>
            <person name="Phuntumart V."/>
            <person name="Putnam N.H."/>
            <person name="Rash S."/>
            <person name="Rose J.K."/>
            <person name="Sakihama Y."/>
            <person name="Salamov A.A."/>
            <person name="Savidor A."/>
            <person name="Scheuring C.F."/>
            <person name="Smith B.M."/>
            <person name="Sobral B.W."/>
            <person name="Terry A."/>
            <person name="Torto-Alalibo T.A."/>
            <person name="Win J."/>
            <person name="Xu Z."/>
            <person name="Zhang H."/>
            <person name="Grigoriev I.V."/>
            <person name="Rokhsar D.S."/>
            <person name="Boore J.L."/>
        </authorList>
    </citation>
    <scope>NUCLEOTIDE SEQUENCE [LARGE SCALE GENOMIC DNA]</scope>
    <source>
        <strain evidence="3 4">P6497</strain>
    </source>
</reference>
<keyword evidence="4" id="KW-1185">Reference proteome</keyword>
<dbReference type="PANTHER" id="PTHR19303">
    <property type="entry name" value="TRANSPOSON"/>
    <property type="match status" value="1"/>
</dbReference>
<dbReference type="InterPro" id="IPR050863">
    <property type="entry name" value="CenT-Element_Derived"/>
</dbReference>
<gene>
    <name evidence="3" type="ORF">PHYSODRAFT_323329</name>
</gene>